<dbReference type="InterPro" id="IPR002797">
    <property type="entry name" value="Polysacc_synth"/>
</dbReference>
<gene>
    <name evidence="7" type="ORF">EAL2_c19000</name>
</gene>
<proteinExistence type="predicted"/>
<sequence length="510" mass="56500">MEKGKSQIKIGVILSYAALFLSVAISLVYTPFMLRKLGQAEYGLFSLVNSVVANLAILDFGFENAIVRYTAKYKAENDFEKEKSLHFMFFVMYSIIGIVAFAIGFVLILNIDNIFSQSLTQRELATAKTLMLIAVINISLSFPLGVFAGIIQAYERFIFLKTASIARICMTPLIMVTILIFGYRSVGIILAGAVIGMIFSLLNVMYFYKVLNKRISASKFDMQLLKGIGAYSFFVFLNIIIDRLYWATDQLILGMYVGTAAVAVYTIGAQFFNYYVQISTSISGVFLPRVVELDVKDAQGGLLSDTFIKVGRIQFLALSFVLSGFALFGKEFIAIWAGEGYENAYYVALITMIPSIIPLSQNVGISILQAKNKHAFRSIIYLFIAIFNVVLSIALVKPYGVIGCASATALGCVLGQIIIMNIYYKRKIGLDIPRYWANIGKLSVPAVVSFIICSPHSNLPLPEGLGGMFIKGLLFAGVFIFTVWIMGMNDYEKNLVASPIKNAVWKKETR</sequence>
<dbReference type="GO" id="GO:0005886">
    <property type="term" value="C:plasma membrane"/>
    <property type="evidence" value="ECO:0007669"/>
    <property type="project" value="UniProtKB-SubCell"/>
</dbReference>
<keyword evidence="5 6" id="KW-0472">Membrane</keyword>
<feature type="transmembrane region" description="Helical" evidence="6">
    <location>
        <begin position="435"/>
        <end position="452"/>
    </location>
</feature>
<feature type="transmembrane region" description="Helical" evidence="6">
    <location>
        <begin position="400"/>
        <end position="423"/>
    </location>
</feature>
<keyword evidence="8" id="KW-1185">Reference proteome</keyword>
<feature type="transmembrane region" description="Helical" evidence="6">
    <location>
        <begin position="87"/>
        <end position="109"/>
    </location>
</feature>
<dbReference type="OrthoDB" id="5751261at2"/>
<reference evidence="7 8" key="1">
    <citation type="journal article" date="2014" name="Genome Announc.">
        <title>Complete Genome Sequence of Amino Acid-Utilizing Eubacterium acidaminophilum al-2 (DSM 3953).</title>
        <authorList>
            <person name="Poehlein A."/>
            <person name="Andreesen J.R."/>
            <person name="Daniel R."/>
        </authorList>
    </citation>
    <scope>NUCLEOTIDE SEQUENCE [LARGE SCALE GENOMIC DNA]</scope>
    <source>
        <strain evidence="7 8">DSM 3953</strain>
    </source>
</reference>
<feature type="transmembrane region" description="Helical" evidence="6">
    <location>
        <begin position="158"/>
        <end position="181"/>
    </location>
</feature>
<protein>
    <submittedName>
        <fullName evidence="7">Virulence factor mvin superfamily</fullName>
    </submittedName>
</protein>
<dbReference type="PANTHER" id="PTHR30250">
    <property type="entry name" value="PST FAMILY PREDICTED COLANIC ACID TRANSPORTER"/>
    <property type="match status" value="1"/>
</dbReference>
<keyword evidence="3 6" id="KW-0812">Transmembrane</keyword>
<evidence type="ECO:0000256" key="4">
    <source>
        <dbReference type="ARBA" id="ARBA00022989"/>
    </source>
</evidence>
<feature type="transmembrane region" description="Helical" evidence="6">
    <location>
        <begin position="375"/>
        <end position="394"/>
    </location>
</feature>
<dbReference type="Proteomes" id="UP000019591">
    <property type="component" value="Chromosome"/>
</dbReference>
<feature type="transmembrane region" description="Helical" evidence="6">
    <location>
        <begin position="344"/>
        <end position="368"/>
    </location>
</feature>
<dbReference type="PATRIC" id="fig|1286171.3.peg.1849"/>
<feature type="transmembrane region" description="Helical" evidence="6">
    <location>
        <begin position="12"/>
        <end position="32"/>
    </location>
</feature>
<feature type="transmembrane region" description="Helical" evidence="6">
    <location>
        <begin position="187"/>
        <end position="208"/>
    </location>
</feature>
<dbReference type="RefSeq" id="WP_025436133.1">
    <property type="nucleotide sequence ID" value="NZ_CP007452.1"/>
</dbReference>
<dbReference type="eggNOG" id="COG2244">
    <property type="taxonomic scope" value="Bacteria"/>
</dbReference>
<evidence type="ECO:0000313" key="7">
    <source>
        <dbReference type="EMBL" id="AHM57181.1"/>
    </source>
</evidence>
<feature type="transmembrane region" description="Helical" evidence="6">
    <location>
        <begin position="252"/>
        <end position="276"/>
    </location>
</feature>
<feature type="transmembrane region" description="Helical" evidence="6">
    <location>
        <begin position="464"/>
        <end position="485"/>
    </location>
</feature>
<feature type="transmembrane region" description="Helical" evidence="6">
    <location>
        <begin position="129"/>
        <end position="151"/>
    </location>
</feature>
<dbReference type="KEGG" id="eac:EAL2_c19000"/>
<evidence type="ECO:0000256" key="3">
    <source>
        <dbReference type="ARBA" id="ARBA00022692"/>
    </source>
</evidence>
<dbReference type="InterPro" id="IPR050833">
    <property type="entry name" value="Poly_Biosynth_Transport"/>
</dbReference>
<keyword evidence="4 6" id="KW-1133">Transmembrane helix</keyword>
<organism evidence="7 8">
    <name type="scientific">Peptoclostridium acidaminophilum DSM 3953</name>
    <dbReference type="NCBI Taxonomy" id="1286171"/>
    <lineage>
        <taxon>Bacteria</taxon>
        <taxon>Bacillati</taxon>
        <taxon>Bacillota</taxon>
        <taxon>Clostridia</taxon>
        <taxon>Peptostreptococcales</taxon>
        <taxon>Peptoclostridiaceae</taxon>
        <taxon>Peptoclostridium</taxon>
    </lineage>
</organism>
<dbReference type="Pfam" id="PF01943">
    <property type="entry name" value="Polysacc_synt"/>
    <property type="match status" value="1"/>
</dbReference>
<dbReference type="EMBL" id="CP007452">
    <property type="protein sequence ID" value="AHM57181.1"/>
    <property type="molecule type" value="Genomic_DNA"/>
</dbReference>
<evidence type="ECO:0000256" key="6">
    <source>
        <dbReference type="SAM" id="Phobius"/>
    </source>
</evidence>
<accession>W8U8K0</accession>
<name>W8U8K0_PEPAC</name>
<feature type="transmembrane region" description="Helical" evidence="6">
    <location>
        <begin position="315"/>
        <end position="338"/>
    </location>
</feature>
<evidence type="ECO:0000256" key="5">
    <source>
        <dbReference type="ARBA" id="ARBA00023136"/>
    </source>
</evidence>
<keyword evidence="2" id="KW-1003">Cell membrane</keyword>
<feature type="transmembrane region" description="Helical" evidence="6">
    <location>
        <begin position="44"/>
        <end position="66"/>
    </location>
</feature>
<dbReference type="STRING" id="1286171.EAL2_c19000"/>
<dbReference type="AlphaFoldDB" id="W8U8K0"/>
<feature type="transmembrane region" description="Helical" evidence="6">
    <location>
        <begin position="228"/>
        <end position="246"/>
    </location>
</feature>
<evidence type="ECO:0000256" key="1">
    <source>
        <dbReference type="ARBA" id="ARBA00004651"/>
    </source>
</evidence>
<evidence type="ECO:0000313" key="8">
    <source>
        <dbReference type="Proteomes" id="UP000019591"/>
    </source>
</evidence>
<dbReference type="PANTHER" id="PTHR30250:SF26">
    <property type="entry name" value="PSMA PROTEIN"/>
    <property type="match status" value="1"/>
</dbReference>
<dbReference type="HOGENOM" id="CLU_040010_0_0_9"/>
<evidence type="ECO:0000256" key="2">
    <source>
        <dbReference type="ARBA" id="ARBA00022475"/>
    </source>
</evidence>
<comment type="subcellular location">
    <subcellularLocation>
        <location evidence="1">Cell membrane</location>
        <topology evidence="1">Multi-pass membrane protein</topology>
    </subcellularLocation>
</comment>